<dbReference type="EMBL" id="LSDK01000041">
    <property type="protein sequence ID" value="KXB77408.1"/>
    <property type="molecule type" value="Genomic_DNA"/>
</dbReference>
<accession>A0A134BBS2</accession>
<keyword evidence="2" id="KW-1185">Reference proteome</keyword>
<comment type="caution">
    <text evidence="1">The sequence shown here is derived from an EMBL/GenBank/DDBJ whole genome shotgun (WGS) entry which is preliminary data.</text>
</comment>
<name>A0A134BBS2_9PORP</name>
<evidence type="ECO:0000313" key="1">
    <source>
        <dbReference type="EMBL" id="KXB77408.1"/>
    </source>
</evidence>
<dbReference type="PATRIC" id="fig|322095.3.peg.505"/>
<gene>
    <name evidence="1" type="ORF">HMPREF3185_00516</name>
</gene>
<evidence type="ECO:0000313" key="2">
    <source>
        <dbReference type="Proteomes" id="UP000070224"/>
    </source>
</evidence>
<organism evidence="1 2">
    <name type="scientific">Porphyromonas somerae</name>
    <dbReference type="NCBI Taxonomy" id="322095"/>
    <lineage>
        <taxon>Bacteria</taxon>
        <taxon>Pseudomonadati</taxon>
        <taxon>Bacteroidota</taxon>
        <taxon>Bacteroidia</taxon>
        <taxon>Bacteroidales</taxon>
        <taxon>Porphyromonadaceae</taxon>
        <taxon>Porphyromonas</taxon>
    </lineage>
</organism>
<reference evidence="2" key="1">
    <citation type="submission" date="2016-01" db="EMBL/GenBank/DDBJ databases">
        <authorList>
            <person name="Mitreva M."/>
            <person name="Pepin K.H."/>
            <person name="Mihindukulasuriya K.A."/>
            <person name="Fulton R."/>
            <person name="Fronick C."/>
            <person name="O'Laughlin M."/>
            <person name="Miner T."/>
            <person name="Herter B."/>
            <person name="Rosa B.A."/>
            <person name="Cordes M."/>
            <person name="Tomlinson C."/>
            <person name="Wollam A."/>
            <person name="Palsikar V.B."/>
            <person name="Mardis E.R."/>
            <person name="Wilson R.K."/>
        </authorList>
    </citation>
    <scope>NUCLEOTIDE SEQUENCE [LARGE SCALE GENOMIC DNA]</scope>
    <source>
        <strain evidence="2">KA00683</strain>
    </source>
</reference>
<dbReference type="AlphaFoldDB" id="A0A134BBS2"/>
<protein>
    <submittedName>
        <fullName evidence="1">Uncharacterized protein</fullName>
    </submittedName>
</protein>
<dbReference type="Proteomes" id="UP000070224">
    <property type="component" value="Unassembled WGS sequence"/>
</dbReference>
<sequence length="63" mass="7009">MMMGTGDILMVTSFEVEYMTAKSEQMGRKGFMQSLAKLKPGFLNQDMLKSWDMNDSMGGGMST</sequence>
<proteinExistence type="predicted"/>